<dbReference type="Proteomes" id="UP000681722">
    <property type="component" value="Unassembled WGS sequence"/>
</dbReference>
<comment type="caution">
    <text evidence="1">The sequence shown here is derived from an EMBL/GenBank/DDBJ whole genome shotgun (WGS) entry which is preliminary data.</text>
</comment>
<name>A0A815NHH4_9BILA</name>
<reference evidence="1" key="1">
    <citation type="submission" date="2021-02" db="EMBL/GenBank/DDBJ databases">
        <authorList>
            <person name="Nowell W R."/>
        </authorList>
    </citation>
    <scope>NUCLEOTIDE SEQUENCE</scope>
</reference>
<feature type="non-terminal residue" evidence="1">
    <location>
        <position position="1"/>
    </location>
</feature>
<dbReference type="EMBL" id="CAJOBC010083914">
    <property type="protein sequence ID" value="CAF4308795.1"/>
    <property type="molecule type" value="Genomic_DNA"/>
</dbReference>
<accession>A0A815NHH4</accession>
<keyword evidence="3" id="KW-1185">Reference proteome</keyword>
<dbReference type="EMBL" id="CAJNOQ010018479">
    <property type="protein sequence ID" value="CAF1429632.1"/>
    <property type="molecule type" value="Genomic_DNA"/>
</dbReference>
<proteinExistence type="predicted"/>
<dbReference type="Proteomes" id="UP000663829">
    <property type="component" value="Unassembled WGS sequence"/>
</dbReference>
<protein>
    <submittedName>
        <fullName evidence="1">Uncharacterized protein</fullName>
    </submittedName>
</protein>
<dbReference type="AlphaFoldDB" id="A0A815NHH4"/>
<evidence type="ECO:0000313" key="2">
    <source>
        <dbReference type="EMBL" id="CAF4308795.1"/>
    </source>
</evidence>
<evidence type="ECO:0000313" key="3">
    <source>
        <dbReference type="Proteomes" id="UP000663829"/>
    </source>
</evidence>
<sequence length="375" mass="44180">YLTGIIDGYRLEQSLSNLKNLSELNFFFRSYSTTTTVLTSTIISSFKTYSWMTMLKATSSIIVCHQDSYLYNYYLYTIPYAFDNNCDFLSYDVINYCCTKHDNESRQPFQTLEAITPNGFCLNSTLSYSKLRLINEKYLYLKCLNIYGKFQLTDDHNDDDVNIIPVFKHCSTITFYYIKFFTEKSFDDIIALFLMTPNVKVINIDNFSLCNIFSSPNIDKITHKSLYQHYFNHISELNIIEIHENNYNNLSIFLKHFSNIKILRLSFINKLKSNIIIYDCIVPIIRSLSLTLHCLKCRFWNDDILDENGKIYLKRILDDIYENINYFLNSRCMTDDLRTNHEALDHQENRELDRTRSLDTDNQNIDLLGGDETTP</sequence>
<organism evidence="1 3">
    <name type="scientific">Didymodactylos carnosus</name>
    <dbReference type="NCBI Taxonomy" id="1234261"/>
    <lineage>
        <taxon>Eukaryota</taxon>
        <taxon>Metazoa</taxon>
        <taxon>Spiralia</taxon>
        <taxon>Gnathifera</taxon>
        <taxon>Rotifera</taxon>
        <taxon>Eurotatoria</taxon>
        <taxon>Bdelloidea</taxon>
        <taxon>Philodinida</taxon>
        <taxon>Philodinidae</taxon>
        <taxon>Didymodactylos</taxon>
    </lineage>
</organism>
<gene>
    <name evidence="1" type="ORF">GPM918_LOCUS33953</name>
    <name evidence="2" type="ORF">SRO942_LOCUS34649</name>
</gene>
<evidence type="ECO:0000313" key="1">
    <source>
        <dbReference type="EMBL" id="CAF1429632.1"/>
    </source>
</evidence>